<reference evidence="2" key="1">
    <citation type="submission" date="2014-09" db="EMBL/GenBank/DDBJ databases">
        <authorList>
            <person name="Magalhaes I.L.F."/>
            <person name="Oliveira U."/>
            <person name="Santos F.R."/>
            <person name="Vidigal T.H.D.A."/>
            <person name="Brescovit A.D."/>
            <person name="Santos A.J."/>
        </authorList>
    </citation>
    <scope>NUCLEOTIDE SEQUENCE</scope>
    <source>
        <tissue evidence="2">Shoot tissue taken approximately 20 cm above the soil surface</tissue>
    </source>
</reference>
<reference evidence="2" key="2">
    <citation type="journal article" date="2015" name="Data Brief">
        <title>Shoot transcriptome of the giant reed, Arundo donax.</title>
        <authorList>
            <person name="Barrero R.A."/>
            <person name="Guerrero F.D."/>
            <person name="Moolhuijzen P."/>
            <person name="Goolsby J.A."/>
            <person name="Tidwell J."/>
            <person name="Bellgard S.E."/>
            <person name="Bellgard M.I."/>
        </authorList>
    </citation>
    <scope>NUCLEOTIDE SEQUENCE</scope>
    <source>
        <tissue evidence="2">Shoot tissue taken approximately 20 cm above the soil surface</tissue>
    </source>
</reference>
<proteinExistence type="predicted"/>
<protein>
    <submittedName>
        <fullName evidence="2">Uncharacterized protein</fullName>
    </submittedName>
</protein>
<evidence type="ECO:0000313" key="2">
    <source>
        <dbReference type="EMBL" id="JAD66823.1"/>
    </source>
</evidence>
<accession>A0A0A9BX71</accession>
<dbReference type="EMBL" id="GBRH01231072">
    <property type="protein sequence ID" value="JAD66823.1"/>
    <property type="molecule type" value="Transcribed_RNA"/>
</dbReference>
<name>A0A0A9BX71_ARUDO</name>
<evidence type="ECO:0000256" key="1">
    <source>
        <dbReference type="SAM" id="MobiDB-lite"/>
    </source>
</evidence>
<dbReference type="AlphaFoldDB" id="A0A0A9BX71"/>
<feature type="region of interest" description="Disordered" evidence="1">
    <location>
        <begin position="30"/>
        <end position="49"/>
    </location>
</feature>
<organism evidence="2">
    <name type="scientific">Arundo donax</name>
    <name type="common">Giant reed</name>
    <name type="synonym">Donax arundinaceus</name>
    <dbReference type="NCBI Taxonomy" id="35708"/>
    <lineage>
        <taxon>Eukaryota</taxon>
        <taxon>Viridiplantae</taxon>
        <taxon>Streptophyta</taxon>
        <taxon>Embryophyta</taxon>
        <taxon>Tracheophyta</taxon>
        <taxon>Spermatophyta</taxon>
        <taxon>Magnoliopsida</taxon>
        <taxon>Liliopsida</taxon>
        <taxon>Poales</taxon>
        <taxon>Poaceae</taxon>
        <taxon>PACMAD clade</taxon>
        <taxon>Arundinoideae</taxon>
        <taxon>Arundineae</taxon>
        <taxon>Arundo</taxon>
    </lineage>
</organism>
<sequence length="49" mass="5570">MRYSCHRPQTPAAASDSGLFLLFAPPSSVARQRFNGKKNPETHRKKTKR</sequence>